<comment type="pathway">
    <text evidence="6">Cofactor biosynthesis; NAD(+) biosynthesis; iminoaspartate from L-aspartate (dehydrogenase route): step 1/1.</text>
</comment>
<dbReference type="Pfam" id="PF01958">
    <property type="entry name" value="Asp_DH_C"/>
    <property type="match status" value="1"/>
</dbReference>
<dbReference type="GO" id="GO:0051287">
    <property type="term" value="F:NAD binding"/>
    <property type="evidence" value="ECO:0007669"/>
    <property type="project" value="UniProtKB-UniRule"/>
</dbReference>
<feature type="binding site" evidence="6">
    <location>
        <position position="189"/>
    </location>
    <ligand>
        <name>NAD(+)</name>
        <dbReference type="ChEBI" id="CHEBI:57540"/>
    </ligand>
</feature>
<dbReference type="InterPro" id="IPR002811">
    <property type="entry name" value="Asp_DH"/>
</dbReference>
<feature type="binding site" evidence="6">
    <location>
        <position position="120"/>
    </location>
    <ligand>
        <name>NAD(+)</name>
        <dbReference type="ChEBI" id="CHEBI:57540"/>
    </ligand>
</feature>
<feature type="domain" description="Aspartate/homoserine dehydrogenase NAD-binding" evidence="8">
    <location>
        <begin position="9"/>
        <end position="106"/>
    </location>
</feature>
<proteinExistence type="inferred from homology"/>
<evidence type="ECO:0000313" key="10">
    <source>
        <dbReference type="Proteomes" id="UP000698963"/>
    </source>
</evidence>
<comment type="catalytic activity">
    <reaction evidence="6">
        <text>L-aspartate + NAD(+) + H2O = oxaloacetate + NH4(+) + NADH + H(+)</text>
        <dbReference type="Rhea" id="RHEA:11788"/>
        <dbReference type="ChEBI" id="CHEBI:15377"/>
        <dbReference type="ChEBI" id="CHEBI:15378"/>
        <dbReference type="ChEBI" id="CHEBI:16452"/>
        <dbReference type="ChEBI" id="CHEBI:28938"/>
        <dbReference type="ChEBI" id="CHEBI:29991"/>
        <dbReference type="ChEBI" id="CHEBI:57540"/>
        <dbReference type="ChEBI" id="CHEBI:57945"/>
        <dbReference type="EC" id="1.4.1.21"/>
    </reaction>
</comment>
<dbReference type="AlphaFoldDB" id="A0A921DSC7"/>
<keyword evidence="2 6" id="KW-0662">Pyridine nucleotide biosynthesis</keyword>
<dbReference type="PIRSF" id="PIRSF005227">
    <property type="entry name" value="Asp_dh_NAD_syn"/>
    <property type="match status" value="1"/>
</dbReference>
<dbReference type="RefSeq" id="WP_304121377.1">
    <property type="nucleotide sequence ID" value="NZ_DYZA01000075.1"/>
</dbReference>
<accession>A0A921DSC7</accession>
<feature type="domain" description="Aspartate dehydrogenase" evidence="7">
    <location>
        <begin position="168"/>
        <end position="253"/>
    </location>
</feature>
<keyword evidence="5 6" id="KW-0520">NAD</keyword>
<dbReference type="InterPro" id="IPR036291">
    <property type="entry name" value="NAD(P)-bd_dom_sf"/>
</dbReference>
<comment type="catalytic activity">
    <reaction evidence="6">
        <text>L-aspartate + NADP(+) + H2O = oxaloacetate + NH4(+) + NADPH + H(+)</text>
        <dbReference type="Rhea" id="RHEA:11784"/>
        <dbReference type="ChEBI" id="CHEBI:15377"/>
        <dbReference type="ChEBI" id="CHEBI:15378"/>
        <dbReference type="ChEBI" id="CHEBI:16452"/>
        <dbReference type="ChEBI" id="CHEBI:28938"/>
        <dbReference type="ChEBI" id="CHEBI:29991"/>
        <dbReference type="ChEBI" id="CHEBI:57783"/>
        <dbReference type="ChEBI" id="CHEBI:58349"/>
        <dbReference type="EC" id="1.4.1.21"/>
    </reaction>
</comment>
<evidence type="ECO:0000256" key="4">
    <source>
        <dbReference type="ARBA" id="ARBA00023002"/>
    </source>
</evidence>
<dbReference type="EMBL" id="DYZA01000075">
    <property type="protein sequence ID" value="HJD96812.1"/>
    <property type="molecule type" value="Genomic_DNA"/>
</dbReference>
<dbReference type="HAMAP" id="MF_01265">
    <property type="entry name" value="NadX"/>
    <property type="match status" value="1"/>
</dbReference>
<sequence length="268" mass="27745">MKKTLGIIGCGAMGRLIGLHVQKELPHLYHLGGVSSRTEEHAAKLSRELCVPALPVDELIPRCDILVEAATASAMPGIVRSCLAAQKEVVCLSVGGFSLDTGLLEDVMGQSCLVHVPSGAVAGLDGIRALREIGLDSLAVTTVKRPESLGLADISALPPAEGCSASAQAKLVFEGNAAEAIRLFPANVNIAIALSLAGNGFEQTRVRIIADPGAQGTRHQITARAGACSLETTVTPAPLRENPRSSALAMYSVPALLRQLAAPLRLAG</sequence>
<gene>
    <name evidence="6" type="primary">nadX</name>
    <name evidence="9" type="ORF">K8W16_04105</name>
</gene>
<evidence type="ECO:0000256" key="5">
    <source>
        <dbReference type="ARBA" id="ARBA00023027"/>
    </source>
</evidence>
<dbReference type="EC" id="1.4.1.21" evidence="6"/>
<dbReference type="GO" id="GO:0033735">
    <property type="term" value="F:aspartate dehydrogenase [NAD(P)+] activity"/>
    <property type="evidence" value="ECO:0007669"/>
    <property type="project" value="UniProtKB-EC"/>
</dbReference>
<comment type="caution">
    <text evidence="9">The sequence shown here is derived from an EMBL/GenBank/DDBJ whole genome shotgun (WGS) entry which is preliminary data.</text>
</comment>
<evidence type="ECO:0000256" key="3">
    <source>
        <dbReference type="ARBA" id="ARBA00022857"/>
    </source>
</evidence>
<feature type="active site" evidence="6">
    <location>
        <position position="219"/>
    </location>
</feature>
<dbReference type="PANTHER" id="PTHR31873">
    <property type="entry name" value="L-ASPARTATE DEHYDROGENASE-RELATED"/>
    <property type="match status" value="1"/>
</dbReference>
<dbReference type="Proteomes" id="UP000698963">
    <property type="component" value="Unassembled WGS sequence"/>
</dbReference>
<reference evidence="9" key="1">
    <citation type="journal article" date="2021" name="PeerJ">
        <title>Extensive microbial diversity within the chicken gut microbiome revealed by metagenomics and culture.</title>
        <authorList>
            <person name="Gilroy R."/>
            <person name="Ravi A."/>
            <person name="Getino M."/>
            <person name="Pursley I."/>
            <person name="Horton D.L."/>
            <person name="Alikhan N.F."/>
            <person name="Baker D."/>
            <person name="Gharbi K."/>
            <person name="Hall N."/>
            <person name="Watson M."/>
            <person name="Adriaenssens E.M."/>
            <person name="Foster-Nyarko E."/>
            <person name="Jarju S."/>
            <person name="Secka A."/>
            <person name="Antonio M."/>
            <person name="Oren A."/>
            <person name="Chaudhuri R.R."/>
            <person name="La Ragione R."/>
            <person name="Hildebrand F."/>
            <person name="Pallen M.J."/>
        </authorList>
    </citation>
    <scope>NUCLEOTIDE SEQUENCE</scope>
    <source>
        <strain evidence="9">ChiGjej2B2-19336</strain>
    </source>
</reference>
<dbReference type="InterPro" id="IPR011182">
    <property type="entry name" value="L-Asp_DH"/>
</dbReference>
<reference evidence="9" key="2">
    <citation type="submission" date="2021-09" db="EMBL/GenBank/DDBJ databases">
        <authorList>
            <person name="Gilroy R."/>
        </authorList>
    </citation>
    <scope>NUCLEOTIDE SEQUENCE</scope>
    <source>
        <strain evidence="9">ChiGjej2B2-19336</strain>
    </source>
</reference>
<keyword evidence="4 6" id="KW-0560">Oxidoreductase</keyword>
<evidence type="ECO:0000259" key="8">
    <source>
        <dbReference type="Pfam" id="PF03447"/>
    </source>
</evidence>
<dbReference type="Gene3D" id="3.30.360.10">
    <property type="entry name" value="Dihydrodipicolinate Reductase, domain 2"/>
    <property type="match status" value="1"/>
</dbReference>
<evidence type="ECO:0000256" key="6">
    <source>
        <dbReference type="HAMAP-Rule" id="MF_01265"/>
    </source>
</evidence>
<protein>
    <recommendedName>
        <fullName evidence="6">L-aspartate dehydrogenase</fullName>
        <ecNumber evidence="6">1.4.1.21</ecNumber>
    </recommendedName>
</protein>
<dbReference type="GO" id="GO:0009435">
    <property type="term" value="P:NAD+ biosynthetic process"/>
    <property type="evidence" value="ECO:0007669"/>
    <property type="project" value="UniProtKB-UniRule"/>
</dbReference>
<dbReference type="InterPro" id="IPR020626">
    <property type="entry name" value="Asp_DH_prok"/>
</dbReference>
<dbReference type="GO" id="GO:0050661">
    <property type="term" value="F:NADP binding"/>
    <property type="evidence" value="ECO:0007669"/>
    <property type="project" value="UniProtKB-UniRule"/>
</dbReference>
<dbReference type="InterPro" id="IPR005106">
    <property type="entry name" value="Asp/hSer_DH_NAD-bd"/>
</dbReference>
<comment type="function">
    <text evidence="6">Specifically catalyzes the NAD or NADP-dependent dehydrogenation of L-aspartate to iminoaspartate.</text>
</comment>
<dbReference type="GO" id="GO:0016639">
    <property type="term" value="F:oxidoreductase activity, acting on the CH-NH2 group of donors, NAD or NADP as acceptor"/>
    <property type="evidence" value="ECO:0007669"/>
    <property type="project" value="UniProtKB-UniRule"/>
</dbReference>
<evidence type="ECO:0000256" key="1">
    <source>
        <dbReference type="ARBA" id="ARBA00008331"/>
    </source>
</evidence>
<dbReference type="Gene3D" id="3.40.50.720">
    <property type="entry name" value="NAD(P)-binding Rossmann-like Domain"/>
    <property type="match status" value="1"/>
</dbReference>
<evidence type="ECO:0000313" key="9">
    <source>
        <dbReference type="EMBL" id="HJD96812.1"/>
    </source>
</evidence>
<evidence type="ECO:0000259" key="7">
    <source>
        <dbReference type="Pfam" id="PF01958"/>
    </source>
</evidence>
<keyword evidence="3 6" id="KW-0521">NADP</keyword>
<evidence type="ECO:0000256" key="2">
    <source>
        <dbReference type="ARBA" id="ARBA00022642"/>
    </source>
</evidence>
<dbReference type="SUPFAM" id="SSF51735">
    <property type="entry name" value="NAD(P)-binding Rossmann-fold domains"/>
    <property type="match status" value="1"/>
</dbReference>
<name>A0A921DSC7_9BACT</name>
<comment type="similarity">
    <text evidence="1 6">Belongs to the L-aspartate dehydrogenase family.</text>
</comment>
<comment type="miscellaneous">
    <text evidence="6">The iminoaspartate product is unstable in aqueous solution and can decompose to oxaloacetate and ammonia.</text>
</comment>
<organism evidence="9 10">
    <name type="scientific">Mailhella massiliensis</name>
    <dbReference type="NCBI Taxonomy" id="1903261"/>
    <lineage>
        <taxon>Bacteria</taxon>
        <taxon>Pseudomonadati</taxon>
        <taxon>Thermodesulfobacteriota</taxon>
        <taxon>Desulfovibrionia</taxon>
        <taxon>Desulfovibrionales</taxon>
        <taxon>Desulfovibrionaceae</taxon>
        <taxon>Mailhella</taxon>
    </lineage>
</organism>
<dbReference type="SUPFAM" id="SSF55347">
    <property type="entry name" value="Glyceraldehyde-3-phosphate dehydrogenase-like, C-terminal domain"/>
    <property type="match status" value="1"/>
</dbReference>
<dbReference type="PANTHER" id="PTHR31873:SF6">
    <property type="entry name" value="ASPARTATE DEHYDROGENASE DOMAIN-CONTAINING PROTEIN"/>
    <property type="match status" value="1"/>
</dbReference>
<dbReference type="Pfam" id="PF03447">
    <property type="entry name" value="NAD_binding_3"/>
    <property type="match status" value="1"/>
</dbReference>